<name>A0A0J6FC24_COCPO</name>
<dbReference type="Proteomes" id="UP000054567">
    <property type="component" value="Unassembled WGS sequence"/>
</dbReference>
<evidence type="ECO:0000259" key="1">
    <source>
        <dbReference type="Pfam" id="PF13193"/>
    </source>
</evidence>
<sequence>MKRRSFEPHFDIIISPELSHVCLGMGESKSDRSSSVPAAQFLLQVFHHLENSRIKFPVNGLQVAPAELEAIILEHDDVEDGGVVGIMLPVEFRNEEEYPRAYVHLKPGAQRKIAPADIQAFIKARVAKHKQLMGGVTFIEAVPRLPSGKIIRRLLREWAKKDAEGFSNQPKQCYISGECTDAGGWSTSR</sequence>
<dbReference type="PANTHER" id="PTHR24096:SF194">
    <property type="entry name" value="AMP-DEPENDENT SYNTHETASE_LIGASE DOMAIN-CONTAINING PROTEIN"/>
    <property type="match status" value="1"/>
</dbReference>
<dbReference type="AlphaFoldDB" id="A0A0J6FC24"/>
<dbReference type="InterPro" id="IPR045851">
    <property type="entry name" value="AMP-bd_C_sf"/>
</dbReference>
<dbReference type="Pfam" id="PF13193">
    <property type="entry name" value="AMP-binding_C"/>
    <property type="match status" value="1"/>
</dbReference>
<dbReference type="PANTHER" id="PTHR24096">
    <property type="entry name" value="LONG-CHAIN-FATTY-ACID--COA LIGASE"/>
    <property type="match status" value="1"/>
</dbReference>
<accession>A0A0J6FC24</accession>
<dbReference type="SUPFAM" id="SSF56801">
    <property type="entry name" value="Acetyl-CoA synthetase-like"/>
    <property type="match status" value="1"/>
</dbReference>
<dbReference type="InterPro" id="IPR025110">
    <property type="entry name" value="AMP-bd_C"/>
</dbReference>
<evidence type="ECO:0000313" key="2">
    <source>
        <dbReference type="EMBL" id="KMM66815.1"/>
    </source>
</evidence>
<dbReference type="GO" id="GO:0016405">
    <property type="term" value="F:CoA-ligase activity"/>
    <property type="evidence" value="ECO:0007669"/>
    <property type="project" value="TreeGrafter"/>
</dbReference>
<protein>
    <recommendedName>
        <fullName evidence="1">AMP-binding enzyme C-terminal domain-containing protein</fullName>
    </recommendedName>
</protein>
<reference evidence="3" key="3">
    <citation type="journal article" date="2010" name="Genome Res.">
        <title>Population genomic sequencing of Coccidioides fungi reveals recent hybridization and transposon control.</title>
        <authorList>
            <person name="Neafsey D.E."/>
            <person name="Barker B.M."/>
            <person name="Sharpton T.J."/>
            <person name="Stajich J.E."/>
            <person name="Park D.J."/>
            <person name="Whiston E."/>
            <person name="Hung C.-Y."/>
            <person name="McMahan C."/>
            <person name="White J."/>
            <person name="Sykes S."/>
            <person name="Heiman D."/>
            <person name="Young S."/>
            <person name="Zeng Q."/>
            <person name="Abouelleil A."/>
            <person name="Aftuck L."/>
            <person name="Bessette D."/>
            <person name="Brown A."/>
            <person name="FitzGerald M."/>
            <person name="Lui A."/>
            <person name="Macdonald J.P."/>
            <person name="Priest M."/>
            <person name="Orbach M.J."/>
            <person name="Galgiani J.N."/>
            <person name="Kirkland T.N."/>
            <person name="Cole G.T."/>
            <person name="Birren B.W."/>
            <person name="Henn M.R."/>
            <person name="Taylor J.W."/>
            <person name="Rounsley S.D."/>
        </authorList>
    </citation>
    <scope>NUCLEOTIDE SEQUENCE [LARGE SCALE GENOMIC DNA]</scope>
    <source>
        <strain evidence="3">RMSCC 3488</strain>
    </source>
</reference>
<dbReference type="EMBL" id="DS268110">
    <property type="protein sequence ID" value="KMM66815.1"/>
    <property type="molecule type" value="Genomic_DNA"/>
</dbReference>
<gene>
    <name evidence="2" type="ORF">CPAG_03153</name>
</gene>
<reference evidence="2 3" key="1">
    <citation type="submission" date="2007-06" db="EMBL/GenBank/DDBJ databases">
        <title>The Genome Sequence of Coccidioides posadasii RMSCC_3488.</title>
        <authorList>
            <consortium name="Coccidioides Genome Resources Consortium"/>
            <consortium name="The Broad Institute Genome Sequencing Platform"/>
            <person name="Henn M.R."/>
            <person name="Sykes S."/>
            <person name="Young S."/>
            <person name="Jaffe D."/>
            <person name="Berlin A."/>
            <person name="Alvarez P."/>
            <person name="Butler J."/>
            <person name="Gnerre S."/>
            <person name="Grabherr M."/>
            <person name="Mauceli E."/>
            <person name="Brockman W."/>
            <person name="Kodira C."/>
            <person name="Alvarado L."/>
            <person name="Zeng Q."/>
            <person name="Crawford M."/>
            <person name="Antoine C."/>
            <person name="Devon K."/>
            <person name="Galgiani J."/>
            <person name="Orsborn K."/>
            <person name="Lewis M.L."/>
            <person name="Nusbaum C."/>
            <person name="Galagan J."/>
            <person name="Birren B."/>
        </authorList>
    </citation>
    <scope>NUCLEOTIDE SEQUENCE [LARGE SCALE GENOMIC DNA]</scope>
    <source>
        <strain evidence="2 3">RMSCC 3488</strain>
    </source>
</reference>
<evidence type="ECO:0000313" key="3">
    <source>
        <dbReference type="Proteomes" id="UP000054567"/>
    </source>
</evidence>
<dbReference type="VEuPathDB" id="FungiDB:CPAG_03153"/>
<dbReference type="Gene3D" id="3.30.300.30">
    <property type="match status" value="1"/>
</dbReference>
<proteinExistence type="predicted"/>
<reference evidence="3" key="2">
    <citation type="journal article" date="2009" name="Genome Res.">
        <title>Comparative genomic analyses of the human fungal pathogens Coccidioides and their relatives.</title>
        <authorList>
            <person name="Sharpton T.J."/>
            <person name="Stajich J.E."/>
            <person name="Rounsley S.D."/>
            <person name="Gardner M.J."/>
            <person name="Wortman J.R."/>
            <person name="Jordar V.S."/>
            <person name="Maiti R."/>
            <person name="Kodira C.D."/>
            <person name="Neafsey D.E."/>
            <person name="Zeng Q."/>
            <person name="Hung C.-Y."/>
            <person name="McMahan C."/>
            <person name="Muszewska A."/>
            <person name="Grynberg M."/>
            <person name="Mandel M.A."/>
            <person name="Kellner E.M."/>
            <person name="Barker B.M."/>
            <person name="Galgiani J.N."/>
            <person name="Orbach M.J."/>
            <person name="Kirkland T.N."/>
            <person name="Cole G.T."/>
            <person name="Henn M.R."/>
            <person name="Birren B.W."/>
            <person name="Taylor J.W."/>
        </authorList>
    </citation>
    <scope>NUCLEOTIDE SEQUENCE [LARGE SCALE GENOMIC DNA]</scope>
    <source>
        <strain evidence="3">RMSCC 3488</strain>
    </source>
</reference>
<feature type="domain" description="AMP-binding enzyme C-terminal" evidence="1">
    <location>
        <begin position="67"/>
        <end position="149"/>
    </location>
</feature>
<organism evidence="2 3">
    <name type="scientific">Coccidioides posadasii RMSCC 3488</name>
    <dbReference type="NCBI Taxonomy" id="454284"/>
    <lineage>
        <taxon>Eukaryota</taxon>
        <taxon>Fungi</taxon>
        <taxon>Dikarya</taxon>
        <taxon>Ascomycota</taxon>
        <taxon>Pezizomycotina</taxon>
        <taxon>Eurotiomycetes</taxon>
        <taxon>Eurotiomycetidae</taxon>
        <taxon>Onygenales</taxon>
        <taxon>Onygenaceae</taxon>
        <taxon>Coccidioides</taxon>
    </lineage>
</organism>